<keyword evidence="2" id="KW-0378">Hydrolase</keyword>
<dbReference type="Gene3D" id="3.40.50.1820">
    <property type="entry name" value="alpha/beta hydrolase"/>
    <property type="match status" value="1"/>
</dbReference>
<protein>
    <submittedName>
        <fullName evidence="2">Alpha/beta hydrolase</fullName>
    </submittedName>
</protein>
<dbReference type="EMBL" id="JAPTGD010000002">
    <property type="protein sequence ID" value="MDU9694001.1"/>
    <property type="molecule type" value="Genomic_DNA"/>
</dbReference>
<organism evidence="2 3">
    <name type="scientific">Priestia aryabhattai</name>
    <name type="common">Bacillus aryabhattai</name>
    <dbReference type="NCBI Taxonomy" id="412384"/>
    <lineage>
        <taxon>Bacteria</taxon>
        <taxon>Bacillati</taxon>
        <taxon>Bacillota</taxon>
        <taxon>Bacilli</taxon>
        <taxon>Bacillales</taxon>
        <taxon>Bacillaceae</taxon>
        <taxon>Priestia</taxon>
    </lineage>
</organism>
<gene>
    <name evidence="2" type="ORF">O0Q50_22730</name>
</gene>
<comment type="caution">
    <text evidence="2">The sequence shown here is derived from an EMBL/GenBank/DDBJ whole genome shotgun (WGS) entry which is preliminary data.</text>
</comment>
<dbReference type="SUPFAM" id="SSF53474">
    <property type="entry name" value="alpha/beta-Hydrolases"/>
    <property type="match status" value="1"/>
</dbReference>
<name>A0AAX6NDM0_PRIAR</name>
<feature type="domain" description="AB hydrolase-1" evidence="1">
    <location>
        <begin position="31"/>
        <end position="156"/>
    </location>
</feature>
<sequence>MKDTVRIGKMQDIGGINLYYEFVEQPKSTVTVVFESGYGCSSEYWGPIKETVGEFAQYVMYDRQGLGKSENDDRSKDSNQAVKNLRALLQGANIKPPYVLVGHSIGGINVRLYASKYPEEVAAIVMLDSCHPDQNIILPPLFDAELKKNYFKQFVVEGNSDDIDTSFNEARYHSSLGDIPLKVVSAGLQTYHTKASHTAWNLLQRDLLHLSKNSKQIVVENAGHVIHIDQPNVVTSIIRYTLEEINF</sequence>
<dbReference type="InterPro" id="IPR050266">
    <property type="entry name" value="AB_hydrolase_sf"/>
</dbReference>
<dbReference type="PANTHER" id="PTHR43798">
    <property type="entry name" value="MONOACYLGLYCEROL LIPASE"/>
    <property type="match status" value="1"/>
</dbReference>
<dbReference type="InterPro" id="IPR029058">
    <property type="entry name" value="AB_hydrolase_fold"/>
</dbReference>
<dbReference type="PANTHER" id="PTHR43798:SF33">
    <property type="entry name" value="HYDROLASE, PUTATIVE (AFU_ORTHOLOGUE AFUA_2G14860)-RELATED"/>
    <property type="match status" value="1"/>
</dbReference>
<dbReference type="Pfam" id="PF00561">
    <property type="entry name" value="Abhydrolase_1"/>
    <property type="match status" value="1"/>
</dbReference>
<evidence type="ECO:0000259" key="1">
    <source>
        <dbReference type="Pfam" id="PF00561"/>
    </source>
</evidence>
<dbReference type="Proteomes" id="UP001269400">
    <property type="component" value="Unassembled WGS sequence"/>
</dbReference>
<dbReference type="GO" id="GO:0016020">
    <property type="term" value="C:membrane"/>
    <property type="evidence" value="ECO:0007669"/>
    <property type="project" value="TreeGrafter"/>
</dbReference>
<accession>A0AAX6NDM0</accession>
<reference evidence="2" key="1">
    <citation type="journal article" date="2022" name="J Environ Chem Eng">
        <title>Biodegradation of petroleum oil using a constructed nonpathogenic and heavy metal-tolerant bacterial consortium isolated from marine sponges.</title>
        <authorList>
            <person name="Dechsakulwatana C."/>
            <person name="Rungsihiranrut A."/>
            <person name="Muangchinda C."/>
            <person name="Ningthoujam R."/>
            <person name="Klankeo P."/>
            <person name="Pinyakong O."/>
        </authorList>
    </citation>
    <scope>NUCLEOTIDE SEQUENCE</scope>
    <source>
        <strain evidence="2">TL01-2</strain>
    </source>
</reference>
<reference evidence="2" key="2">
    <citation type="submission" date="2022-12" db="EMBL/GenBank/DDBJ databases">
        <authorList>
            <person name="Dechsakulwatana C."/>
            <person name="Rungsihiranrut A."/>
            <person name="Muangchinda C."/>
            <person name="Ningthoujam R."/>
            <person name="Klankeo P."/>
            <person name="Pinyakong O."/>
        </authorList>
    </citation>
    <scope>NUCLEOTIDE SEQUENCE</scope>
    <source>
        <strain evidence="2">TL01-2</strain>
    </source>
</reference>
<proteinExistence type="predicted"/>
<evidence type="ECO:0000313" key="2">
    <source>
        <dbReference type="EMBL" id="MDU9694001.1"/>
    </source>
</evidence>
<dbReference type="AlphaFoldDB" id="A0AAX6NDM0"/>
<dbReference type="RefSeq" id="WP_316911218.1">
    <property type="nucleotide sequence ID" value="NZ_JAPTGD010000002.1"/>
</dbReference>
<dbReference type="GO" id="GO:0016787">
    <property type="term" value="F:hydrolase activity"/>
    <property type="evidence" value="ECO:0007669"/>
    <property type="project" value="UniProtKB-KW"/>
</dbReference>
<dbReference type="InterPro" id="IPR000073">
    <property type="entry name" value="AB_hydrolase_1"/>
</dbReference>
<evidence type="ECO:0000313" key="3">
    <source>
        <dbReference type="Proteomes" id="UP001269400"/>
    </source>
</evidence>